<reference evidence="3" key="5">
    <citation type="journal article" date="2009" name="BMC Genomics">
        <title>High-resolution mapping of plasmid transcriptomes in different host bacteria.</title>
        <authorList>
            <person name="Miyakoshi M."/>
            <person name="Nishida H."/>
            <person name="Shintani M."/>
            <person name="Yamane H."/>
            <person name="Nojiri H."/>
        </authorList>
    </citation>
    <scope>NUCLEOTIDE SEQUENCE</scope>
    <source>
        <strain evidence="3">CA10</strain>
        <plasmid evidence="3">pCAR1.2</plasmid>
    </source>
</reference>
<dbReference type="GO" id="GO:0005694">
    <property type="term" value="C:chromosome"/>
    <property type="evidence" value="ECO:0007669"/>
    <property type="project" value="TreeGrafter"/>
</dbReference>
<evidence type="ECO:0000259" key="2">
    <source>
        <dbReference type="SMART" id="SM00470"/>
    </source>
</evidence>
<dbReference type="SMART" id="SM00470">
    <property type="entry name" value="ParB"/>
    <property type="match status" value="1"/>
</dbReference>
<dbReference type="GO" id="GO:0007059">
    <property type="term" value="P:chromosome segregation"/>
    <property type="evidence" value="ECO:0007669"/>
    <property type="project" value="TreeGrafter"/>
</dbReference>
<dbReference type="PANTHER" id="PTHR33375:SF1">
    <property type="entry name" value="CHROMOSOME-PARTITIONING PROTEIN PARB-RELATED"/>
    <property type="match status" value="1"/>
</dbReference>
<dbReference type="Gene3D" id="3.90.1530.10">
    <property type="entry name" value="Conserved hypothetical protein from pyrococcus furiosus pfu- 392566-001, ParB domain"/>
    <property type="match status" value="1"/>
</dbReference>
<dbReference type="AlphaFoldDB" id="B7XGU2"/>
<reference evidence="3" key="3">
    <citation type="journal article" date="2009" name="Appl. Environ. Microbiol.">
        <title>Carbazole-degradative IncP-7 plasmid pCAR1.2 is structurally unstable in Pseudomonas fluorescens Pf0-1, which accumulates catechol, the intermediate of the carbazole degradation pathway.</title>
        <authorList>
            <person name="Takahashi Y."/>
            <person name="Shintani M."/>
            <person name="Li L."/>
            <person name="Yamane H."/>
            <person name="Nojiri H."/>
        </authorList>
    </citation>
    <scope>NUCLEOTIDE SEQUENCE</scope>
    <source>
        <strain evidence="3">CA10</strain>
        <plasmid evidence="3">pCAR1.2</plasmid>
    </source>
</reference>
<feature type="compositionally biased region" description="Polar residues" evidence="1">
    <location>
        <begin position="1"/>
        <end position="11"/>
    </location>
</feature>
<reference evidence="3" key="7">
    <citation type="journal article" date="2010" name="J. Bacteriol.">
        <title>Pmr, a histone-like protein H1 (H-NS) family protein encoded by the IncP-7 plasmid pCAR1, is a key global regulator that alters host function.</title>
        <authorList>
            <person name="Yun C.S."/>
            <person name="Suzuki C."/>
            <person name="Naito K."/>
            <person name="Takeda T."/>
            <person name="Takahashi Y."/>
            <person name="Sai F."/>
            <person name="Terabayashi T."/>
            <person name="Miyakoshi M."/>
            <person name="Shintani M."/>
            <person name="Nishida H."/>
            <person name="Yamane H."/>
            <person name="Nojiri H."/>
        </authorList>
    </citation>
    <scope>NUCLEOTIDE SEQUENCE</scope>
    <source>
        <strain evidence="3">CA10</strain>
        <plasmid evidence="3">pCAR1.2</plasmid>
    </source>
</reference>
<feature type="region of interest" description="Disordered" evidence="1">
    <location>
        <begin position="1"/>
        <end position="23"/>
    </location>
</feature>
<proteinExistence type="predicted"/>
<dbReference type="SUPFAM" id="SSF110849">
    <property type="entry name" value="ParB/Sulfiredoxin"/>
    <property type="match status" value="1"/>
</dbReference>
<protein>
    <submittedName>
        <fullName evidence="3">Probable ParB protein</fullName>
    </submittedName>
</protein>
<dbReference type="EMBL" id="AB474758">
    <property type="protein sequence ID" value="BAH10100.1"/>
    <property type="molecule type" value="Genomic_DNA"/>
</dbReference>
<sequence>MSTPTVIQTSKIMPASGPARPPSQSQVDAMAISIKELGIMEPILVRKVGERYEIIPGGGLVRWLAASELGIDIVPIRVLQLDEEACAVSSLLANTSREPIAPEETVGNLERLIEEFGENASDLVMEQMPSLREAAAADPELQARINALFARCKIESEHAP</sequence>
<reference evidence="3" key="6">
    <citation type="journal article" date="2010" name="Environ. Microbiol.">
        <title>Response of the Pseudomonas host chromosomal transcriptome to carriage of the IncP-7 plasmid pCAR1.</title>
        <authorList>
            <person name="Shintani M."/>
            <person name="Takahashi Y."/>
            <person name="Tokumaru H."/>
            <person name="Kadota K."/>
            <person name="Hara H."/>
            <person name="Miyakoshi M."/>
            <person name="Naito K."/>
            <person name="Yamane H."/>
            <person name="Nishida H."/>
            <person name="Nojiri H."/>
        </authorList>
    </citation>
    <scope>NUCLEOTIDE SEQUENCE</scope>
    <source>
        <strain evidence="3">CA10</strain>
        <plasmid evidence="3">pCAR1.2</plasmid>
    </source>
</reference>
<reference evidence="3" key="1">
    <citation type="journal article" date="2005" name="Appl. Microbiol. Biotechnol.">
        <title>Large plasmid pCAR2 and class II transposon Tn4676 are functional mobile genetic elements to distribute the carbazole/dioxin-degradative car gene cluster in different bacteria.</title>
        <authorList>
            <person name="Shintani M."/>
            <person name="Yoshida T."/>
            <person name="Habe H."/>
            <person name="Omori T."/>
            <person name="Nojiri H."/>
        </authorList>
    </citation>
    <scope>NUCLEOTIDE SEQUENCE</scope>
    <source>
        <strain evidence="3">CA10</strain>
        <plasmid evidence="3">pCAR1.2</plasmid>
    </source>
</reference>
<organism evidence="3">
    <name type="scientific">Pseudomonas putida</name>
    <name type="common">Arthrobacter siderocapsulatus</name>
    <dbReference type="NCBI Taxonomy" id="303"/>
    <lineage>
        <taxon>Bacteria</taxon>
        <taxon>Pseudomonadati</taxon>
        <taxon>Pseudomonadota</taxon>
        <taxon>Gammaproteobacteria</taxon>
        <taxon>Pseudomonadales</taxon>
        <taxon>Pseudomonadaceae</taxon>
        <taxon>Pseudomonas</taxon>
    </lineage>
</organism>
<dbReference type="PANTHER" id="PTHR33375">
    <property type="entry name" value="CHROMOSOME-PARTITIONING PROTEIN PARB-RELATED"/>
    <property type="match status" value="1"/>
</dbReference>
<dbReference type="Pfam" id="PF02195">
    <property type="entry name" value="ParB_N"/>
    <property type="match status" value="1"/>
</dbReference>
<keyword evidence="3" id="KW-0614">Plasmid</keyword>
<name>B7XGU2_PSEPU</name>
<dbReference type="InterPro" id="IPR003115">
    <property type="entry name" value="ParB_N"/>
</dbReference>
<dbReference type="InterPro" id="IPR036086">
    <property type="entry name" value="ParB/Sulfiredoxin_sf"/>
</dbReference>
<geneLocation type="plasmid" evidence="3">
    <name>pCAR1.2</name>
</geneLocation>
<reference evidence="3" key="4">
    <citation type="journal article" date="2009" name="Biosci. Biotechnol. Biochem.">
        <title>The complete nucleotide sequence of pCAR2: pCAR2 and pCAR1 were structurally identical IncP-7 carbazole degradative plasmids.</title>
        <authorList>
            <person name="Takahashi Y."/>
            <person name="Shintani M."/>
            <person name="Yamane H."/>
            <person name="Nojiri H."/>
        </authorList>
    </citation>
    <scope>NUCLEOTIDE SEQUENCE</scope>
    <source>
        <strain evidence="3">CA10</strain>
        <plasmid evidence="3">pCAR1.2</plasmid>
    </source>
</reference>
<dbReference type="InterPro" id="IPR050336">
    <property type="entry name" value="Chromosome_partition/occlusion"/>
</dbReference>
<accession>B7XGU2</accession>
<reference evidence="3" key="2">
    <citation type="journal article" date="2005" name="Biotechnol. Lett.">
        <title>Recipient range of IncP-7 conjugative plasmid pCAR2 from Pseudomonas putida HS01 is broader than from other Pseudomonas strains.</title>
        <authorList>
            <person name="Shintani M."/>
            <person name="Habe H."/>
            <person name="Tsuda M."/>
            <person name="Omori T."/>
            <person name="Yamane H."/>
            <person name="Nojiri H."/>
        </authorList>
    </citation>
    <scope>NUCLEOTIDE SEQUENCE</scope>
    <source>
        <strain evidence="3">CA10</strain>
        <plasmid evidence="3">pCAR1.2</plasmid>
    </source>
</reference>
<feature type="domain" description="ParB-like N-terminal" evidence="2">
    <location>
        <begin position="5"/>
        <end position="94"/>
    </location>
</feature>
<evidence type="ECO:0000313" key="3">
    <source>
        <dbReference type="EMBL" id="BAH10100.1"/>
    </source>
</evidence>
<evidence type="ECO:0000256" key="1">
    <source>
        <dbReference type="SAM" id="MobiDB-lite"/>
    </source>
</evidence>